<organism evidence="2 3">
    <name type="scientific">Leuconostoc mesenteroides subsp. mesenteroides (strain ATCC 8293 / DSM 20343 / BCRC 11652 / CCM 1803 / JCM 6124 / NCDO 523 / NBRC 100496 / NCIMB 8023 / NCTC 12954 / NRRL B-1118 / 37Y)</name>
    <dbReference type="NCBI Taxonomy" id="203120"/>
    <lineage>
        <taxon>Bacteria</taxon>
        <taxon>Bacillati</taxon>
        <taxon>Bacillota</taxon>
        <taxon>Bacilli</taxon>
        <taxon>Lactobacillales</taxon>
        <taxon>Lactobacillaceae</taxon>
        <taxon>Leuconostoc</taxon>
    </lineage>
</organism>
<dbReference type="Gene3D" id="3.10.290.30">
    <property type="entry name" value="MM3350-like"/>
    <property type="match status" value="1"/>
</dbReference>
<dbReference type="PANTHER" id="PTHR41878:SF1">
    <property type="entry name" value="TNPR PROTEIN"/>
    <property type="match status" value="1"/>
</dbReference>
<dbReference type="RefSeq" id="WP_011679975.1">
    <property type="nucleotide sequence ID" value="NC_008531.1"/>
</dbReference>
<feature type="domain" description="Plasmid pRiA4b Orf3-like" evidence="1">
    <location>
        <begin position="6"/>
        <end position="187"/>
    </location>
</feature>
<dbReference type="EMBL" id="CP000414">
    <property type="protein sequence ID" value="ABJ62351.1"/>
    <property type="molecule type" value="Genomic_DNA"/>
</dbReference>
<dbReference type="KEGG" id="lme:LEUM_1254"/>
<accession>Q03WS1</accession>
<evidence type="ECO:0000259" key="1">
    <source>
        <dbReference type="Pfam" id="PF07929"/>
    </source>
</evidence>
<proteinExistence type="predicted"/>
<sequence length="209" mass="23670">MATHNIYELDVTLKDFKPTITRTLLINGERTLAYLAYTLIASFELYGSHLFEFNQDLDIGRPTTLTYAFPIPDNLESFVEEGHQSVLSTKVNSLLGHPELTKQTNFVYDYGDYWEFDLKVKSVQTQDISLKQIPTILAGQGFGLIEDIGGLGGLQEYATAYKAGNLDRYHEWLGDDLPDIGSFDIEMANKKLKPEISLIKGQHEDIDWL</sequence>
<dbReference type="HOGENOM" id="CLU_085055_1_0_9"/>
<dbReference type="eggNOG" id="ENOG5031DFP">
    <property type="taxonomic scope" value="Bacteria"/>
</dbReference>
<keyword evidence="3" id="KW-1185">Reference proteome</keyword>
<dbReference type="SUPFAM" id="SSF159941">
    <property type="entry name" value="MM3350-like"/>
    <property type="match status" value="1"/>
</dbReference>
<dbReference type="Proteomes" id="UP000000362">
    <property type="component" value="Chromosome"/>
</dbReference>
<protein>
    <recommendedName>
        <fullName evidence="1">Plasmid pRiA4b Orf3-like domain-containing protein</fullName>
    </recommendedName>
</protein>
<evidence type="ECO:0000313" key="2">
    <source>
        <dbReference type="EMBL" id="ABJ62351.1"/>
    </source>
</evidence>
<name>Q03WS1_LEUMM</name>
<dbReference type="Pfam" id="PF07929">
    <property type="entry name" value="PRiA4_ORF3"/>
    <property type="match status" value="1"/>
</dbReference>
<dbReference type="EnsemblBacteria" id="ABJ62351">
    <property type="protein sequence ID" value="ABJ62351"/>
    <property type="gene ID" value="LEUM_1254"/>
</dbReference>
<dbReference type="PANTHER" id="PTHR41878">
    <property type="entry name" value="LEXA REPRESSOR-RELATED"/>
    <property type="match status" value="1"/>
</dbReference>
<gene>
    <name evidence="2" type="ordered locus">LEUM_1254</name>
</gene>
<evidence type="ECO:0000313" key="3">
    <source>
        <dbReference type="Proteomes" id="UP000000362"/>
    </source>
</evidence>
<reference evidence="2 3" key="1">
    <citation type="journal article" date="2006" name="Proc. Natl. Acad. Sci. U.S.A.">
        <title>Comparative genomics of the lactic acid bacteria.</title>
        <authorList>
            <person name="Makarova K."/>
            <person name="Slesarev A."/>
            <person name="Wolf Y."/>
            <person name="Sorokin A."/>
            <person name="Mirkin B."/>
            <person name="Koonin E."/>
            <person name="Pavlov A."/>
            <person name="Pavlova N."/>
            <person name="Karamychev V."/>
            <person name="Polouchine N."/>
            <person name="Shakhova V."/>
            <person name="Grigoriev I."/>
            <person name="Lou Y."/>
            <person name="Rohksar D."/>
            <person name="Lucas S."/>
            <person name="Huang K."/>
            <person name="Goodstein D.M."/>
            <person name="Hawkins T."/>
            <person name="Plengvidhya V."/>
            <person name="Welker D."/>
            <person name="Hughes J."/>
            <person name="Goh Y."/>
            <person name="Benson A."/>
            <person name="Baldwin K."/>
            <person name="Lee J.H."/>
            <person name="Diaz-Muniz I."/>
            <person name="Dosti B."/>
            <person name="Smeianov V."/>
            <person name="Wechter W."/>
            <person name="Barabote R."/>
            <person name="Lorca G."/>
            <person name="Altermann E."/>
            <person name="Barrangou R."/>
            <person name="Ganesan B."/>
            <person name="Xie Y."/>
            <person name="Rawsthorne H."/>
            <person name="Tamir D."/>
            <person name="Parker C."/>
            <person name="Breidt F."/>
            <person name="Broadbent J."/>
            <person name="Hutkins R."/>
            <person name="O'Sullivan D."/>
            <person name="Steele J."/>
            <person name="Unlu G."/>
            <person name="Saier M."/>
            <person name="Klaenhammer T."/>
            <person name="Richardson P."/>
            <person name="Kozyavkin S."/>
            <person name="Weimer B."/>
            <person name="Mills D."/>
        </authorList>
    </citation>
    <scope>NUCLEOTIDE SEQUENCE [LARGE SCALE GENOMIC DNA]</scope>
    <source>
        <strain evidence="3">ATCC 8293 / DSM 20343 / BCRC 11652 / CCM 1803 / JCM 6124 / NCDO 523 / NBRC 100496 / NCIMB 8023 / NCTC 12954 / NRRL B-1118 / 37Y</strain>
    </source>
</reference>
<dbReference type="InterPro" id="IPR012912">
    <property type="entry name" value="Plasmid_pRiA4b_Orf3-like"/>
</dbReference>
<dbReference type="GeneID" id="29576166"/>
<dbReference type="AlphaFoldDB" id="Q03WS1"/>
<dbReference type="InterPro" id="IPR024047">
    <property type="entry name" value="MM3350-like_sf"/>
</dbReference>